<dbReference type="AlphaFoldDB" id="A0A1H0GLJ2"/>
<sequence length="552" mass="59273">MGHSAIVVILDVRPELLDALSAVRDRVDVARFPFPLPGAARARRAREELLAQLDDYLVPRLRAPEAPLLAVVGGSTGAGKSTLVNSLVGRRVSASGVLRPTTRVPVLVCHPEDRAWFADPRVLPGLTRTWSVRQRSRSDEDGPDRGDFDRRGGECAELRLEADDSLPRGLALLDAPDIDSLIARNRDLAAELICAADIWILVTTASRYADALPWHLLRSAKEHDVTLATVLDRVPHQVAADVGRHYAALLAKAGLGDVPRFTVPELPESAAGAGLLPQTTVASLRAWLTHCAEDPAARQLAGRRTAVGTLDSLRGRLPALAAASAAQHAAAQRLIRAVEDAYEQAAARTSDAIASGRPLAGEALAHWRGYPASGSRPLQRALAEELAALLRTETDAADDRIAETWRREPAGEALLEEPGARPDRDRVAVAARIDKGVRRWRRGMAELARAEARTARAADRPAADPEDVAALLATVVLGGRPGRAAGERLAETLGAQAAVRLRDAARQLLDDTVHGLLSRERERRLAPVDRHDVTAGQQAALIAALSTLQKER</sequence>
<evidence type="ECO:0000313" key="3">
    <source>
        <dbReference type="Proteomes" id="UP000199341"/>
    </source>
</evidence>
<dbReference type="Pfam" id="PF00350">
    <property type="entry name" value="Dynamin_N"/>
    <property type="match status" value="1"/>
</dbReference>
<protein>
    <submittedName>
        <fullName evidence="2">Dynamin family protein</fullName>
    </submittedName>
</protein>
<keyword evidence="3" id="KW-1185">Reference proteome</keyword>
<reference evidence="2 3" key="1">
    <citation type="submission" date="2016-10" db="EMBL/GenBank/DDBJ databases">
        <authorList>
            <person name="de Groot N.N."/>
        </authorList>
    </citation>
    <scope>NUCLEOTIDE SEQUENCE [LARGE SCALE GENOMIC DNA]</scope>
    <source>
        <strain evidence="2 3">CGMCC 4.2022</strain>
    </source>
</reference>
<dbReference type="InterPro" id="IPR045063">
    <property type="entry name" value="Dynamin_N"/>
</dbReference>
<gene>
    <name evidence="2" type="ORF">SAMN05216259_107176</name>
</gene>
<dbReference type="InterPro" id="IPR005662">
    <property type="entry name" value="GTPase_Era-like"/>
</dbReference>
<dbReference type="InterPro" id="IPR027417">
    <property type="entry name" value="P-loop_NTPase"/>
</dbReference>
<dbReference type="EMBL" id="FNIE01000007">
    <property type="protein sequence ID" value="SDO07807.1"/>
    <property type="molecule type" value="Genomic_DNA"/>
</dbReference>
<dbReference type="GO" id="GO:0005525">
    <property type="term" value="F:GTP binding"/>
    <property type="evidence" value="ECO:0007669"/>
    <property type="project" value="InterPro"/>
</dbReference>
<dbReference type="GO" id="GO:0043024">
    <property type="term" value="F:ribosomal small subunit binding"/>
    <property type="evidence" value="ECO:0007669"/>
    <property type="project" value="TreeGrafter"/>
</dbReference>
<dbReference type="GO" id="GO:0000028">
    <property type="term" value="P:ribosomal small subunit assembly"/>
    <property type="evidence" value="ECO:0007669"/>
    <property type="project" value="TreeGrafter"/>
</dbReference>
<accession>A0A1H0GLJ2</accession>
<evidence type="ECO:0000259" key="1">
    <source>
        <dbReference type="Pfam" id="PF00350"/>
    </source>
</evidence>
<dbReference type="GO" id="GO:0019843">
    <property type="term" value="F:rRNA binding"/>
    <property type="evidence" value="ECO:0007669"/>
    <property type="project" value="TreeGrafter"/>
</dbReference>
<dbReference type="STRING" id="310781.SAMN05216259_107176"/>
<feature type="domain" description="Dynamin N-terminal" evidence="1">
    <location>
        <begin position="71"/>
        <end position="207"/>
    </location>
</feature>
<dbReference type="PANTHER" id="PTHR42698">
    <property type="entry name" value="GTPASE ERA"/>
    <property type="match status" value="1"/>
</dbReference>
<dbReference type="SUPFAM" id="SSF52540">
    <property type="entry name" value="P-loop containing nucleoside triphosphate hydrolases"/>
    <property type="match status" value="1"/>
</dbReference>
<dbReference type="Gene3D" id="3.40.50.300">
    <property type="entry name" value="P-loop containing nucleotide triphosphate hydrolases"/>
    <property type="match status" value="1"/>
</dbReference>
<organism evidence="2 3">
    <name type="scientific">Actinacidiphila guanduensis</name>
    <dbReference type="NCBI Taxonomy" id="310781"/>
    <lineage>
        <taxon>Bacteria</taxon>
        <taxon>Bacillati</taxon>
        <taxon>Actinomycetota</taxon>
        <taxon>Actinomycetes</taxon>
        <taxon>Kitasatosporales</taxon>
        <taxon>Streptomycetaceae</taxon>
        <taxon>Actinacidiphila</taxon>
    </lineage>
</organism>
<dbReference type="Proteomes" id="UP000199341">
    <property type="component" value="Unassembled WGS sequence"/>
</dbReference>
<evidence type="ECO:0000313" key="2">
    <source>
        <dbReference type="EMBL" id="SDO07807.1"/>
    </source>
</evidence>
<dbReference type="PANTHER" id="PTHR42698:SF1">
    <property type="entry name" value="GTPASE ERA, MITOCHONDRIAL"/>
    <property type="match status" value="1"/>
</dbReference>
<proteinExistence type="predicted"/>
<dbReference type="CDD" id="cd00882">
    <property type="entry name" value="Ras_like_GTPase"/>
    <property type="match status" value="1"/>
</dbReference>
<dbReference type="GO" id="GO:0005829">
    <property type="term" value="C:cytosol"/>
    <property type="evidence" value="ECO:0007669"/>
    <property type="project" value="TreeGrafter"/>
</dbReference>
<name>A0A1H0GLJ2_9ACTN</name>